<proteinExistence type="predicted"/>
<protein>
    <submittedName>
        <fullName evidence="1">Uncharacterized protein</fullName>
    </submittedName>
</protein>
<accession>A0A481ZDR7</accession>
<name>A0A481ZDR7_9VIRU</name>
<organism evidence="1">
    <name type="scientific">Pithovirus LCPAC404</name>
    <dbReference type="NCBI Taxonomy" id="2506597"/>
    <lineage>
        <taxon>Viruses</taxon>
        <taxon>Pithoviruses</taxon>
    </lineage>
</organism>
<dbReference type="EMBL" id="MK500596">
    <property type="protein sequence ID" value="QBK93452.1"/>
    <property type="molecule type" value="Genomic_DNA"/>
</dbReference>
<gene>
    <name evidence="1" type="ORF">LCPAC404_01560</name>
</gene>
<evidence type="ECO:0000313" key="1">
    <source>
        <dbReference type="EMBL" id="QBK93452.1"/>
    </source>
</evidence>
<sequence length="94" mass="10943">MNTLDEFDAVLQYIINFTDSRGCLGKLTKEESIEIQRLHERLDSMTFTSDMIIDKEVMKRVKIYLDYGGNGGAISDEQYDRFHKELLIFGPYDP</sequence>
<reference evidence="1" key="1">
    <citation type="journal article" date="2019" name="MBio">
        <title>Virus Genomes from Deep Sea Sediments Expand the Ocean Megavirome and Support Independent Origins of Viral Gigantism.</title>
        <authorList>
            <person name="Backstrom D."/>
            <person name="Yutin N."/>
            <person name="Jorgensen S.L."/>
            <person name="Dharamshi J."/>
            <person name="Homa F."/>
            <person name="Zaremba-Niedwiedzka K."/>
            <person name="Spang A."/>
            <person name="Wolf Y.I."/>
            <person name="Koonin E.V."/>
            <person name="Ettema T.J."/>
        </authorList>
    </citation>
    <scope>NUCLEOTIDE SEQUENCE</scope>
</reference>